<dbReference type="InterPro" id="IPR027417">
    <property type="entry name" value="P-loop_NTPase"/>
</dbReference>
<evidence type="ECO:0000256" key="5">
    <source>
        <dbReference type="ARBA" id="ARBA00022741"/>
    </source>
</evidence>
<dbReference type="InterPro" id="IPR030378">
    <property type="entry name" value="G_CP_dom"/>
</dbReference>
<sequence length="320" mass="36298">MRGRVISVFKDLYRVSVGSSEVNAPITGKMIKNNEFPVVGDYVEVSDEGQITEIYPRKTLLSRKVAGKKIKEQPIVSNVDFIFIVTSLNKDFNIARLERYLTMVYESGANPCFILTKADLDDEADEKAARLEEIAFGVPIHVVSSYEDIGVDEVRGYLKDEATIGLIGSSGVGKSTLINKLMGEEIIKTREVRAGDDKGKHTTTRREMFRVGGGYIIDTPGMRELQIWSGDTAETFYDIEEMALTCKFSDCTHRSEPGCAVRRAIERKELTEERLNNYFKLKREVANMENKQNLGHKFAEREKIKNMMGSLDMRRKINKR</sequence>
<dbReference type="HAMAP" id="MF_01820">
    <property type="entry name" value="GTPase_RsgA"/>
    <property type="match status" value="1"/>
</dbReference>
<dbReference type="RefSeq" id="WP_281835688.1">
    <property type="nucleotide sequence ID" value="NZ_BSDY01000008.1"/>
</dbReference>
<comment type="cofactor">
    <cofactor evidence="10">
        <name>Zn(2+)</name>
        <dbReference type="ChEBI" id="CHEBI:29105"/>
    </cofactor>
    <text evidence="10">Binds 1 zinc ion per subunit.</text>
</comment>
<dbReference type="GO" id="GO:0042274">
    <property type="term" value="P:ribosomal small subunit biogenesis"/>
    <property type="evidence" value="ECO:0007669"/>
    <property type="project" value="UniProtKB-UniRule"/>
</dbReference>
<dbReference type="GO" id="GO:0046872">
    <property type="term" value="F:metal ion binding"/>
    <property type="evidence" value="ECO:0007669"/>
    <property type="project" value="UniProtKB-KW"/>
</dbReference>
<feature type="binding site" evidence="10">
    <location>
        <position position="259"/>
    </location>
    <ligand>
        <name>Zn(2+)</name>
        <dbReference type="ChEBI" id="CHEBI:29105"/>
    </ligand>
</feature>
<evidence type="ECO:0000256" key="3">
    <source>
        <dbReference type="ARBA" id="ARBA00022723"/>
    </source>
</evidence>
<dbReference type="Pfam" id="PF03193">
    <property type="entry name" value="RsgA_GTPase"/>
    <property type="match status" value="1"/>
</dbReference>
<dbReference type="GO" id="GO:0005737">
    <property type="term" value="C:cytoplasm"/>
    <property type="evidence" value="ECO:0007669"/>
    <property type="project" value="UniProtKB-SubCell"/>
</dbReference>
<dbReference type="Gene3D" id="1.10.40.50">
    <property type="entry name" value="Probable gtpase engc, domain 3"/>
    <property type="match status" value="1"/>
</dbReference>
<feature type="binding site" evidence="10">
    <location>
        <begin position="168"/>
        <end position="176"/>
    </location>
    <ligand>
        <name>GTP</name>
        <dbReference type="ChEBI" id="CHEBI:37565"/>
    </ligand>
</feature>
<proteinExistence type="inferred from homology"/>
<dbReference type="GO" id="GO:0003924">
    <property type="term" value="F:GTPase activity"/>
    <property type="evidence" value="ECO:0007669"/>
    <property type="project" value="UniProtKB-UniRule"/>
</dbReference>
<comment type="similarity">
    <text evidence="10">Belongs to the TRAFAC class YlqF/YawG GTPase family. RsgA subfamily.</text>
</comment>
<keyword evidence="3 10" id="KW-0479">Metal-binding</keyword>
<dbReference type="SUPFAM" id="SSF50249">
    <property type="entry name" value="Nucleic acid-binding proteins"/>
    <property type="match status" value="1"/>
</dbReference>
<evidence type="ECO:0000256" key="8">
    <source>
        <dbReference type="ARBA" id="ARBA00022884"/>
    </source>
</evidence>
<reference evidence="13" key="1">
    <citation type="submission" date="2022-12" db="EMBL/GenBank/DDBJ databases">
        <title>Reference genome sequencing for broad-spectrum identification of bacterial and archaeal isolates by mass spectrometry.</title>
        <authorList>
            <person name="Sekiguchi Y."/>
            <person name="Tourlousse D.M."/>
        </authorList>
    </citation>
    <scope>NUCLEOTIDE SEQUENCE</scope>
    <source>
        <strain evidence="13">10succ1</strain>
    </source>
</reference>
<evidence type="ECO:0000256" key="2">
    <source>
        <dbReference type="ARBA" id="ARBA00022517"/>
    </source>
</evidence>
<dbReference type="EC" id="3.6.1.-" evidence="10"/>
<dbReference type="SUPFAM" id="SSF52540">
    <property type="entry name" value="P-loop containing nucleoside triphosphate hydrolases"/>
    <property type="match status" value="1"/>
</dbReference>
<evidence type="ECO:0000256" key="1">
    <source>
        <dbReference type="ARBA" id="ARBA00022490"/>
    </source>
</evidence>
<dbReference type="PROSITE" id="PS50936">
    <property type="entry name" value="ENGC_GTPASE"/>
    <property type="match status" value="1"/>
</dbReference>
<keyword evidence="5 10" id="KW-0547">Nucleotide-binding</keyword>
<evidence type="ECO:0000259" key="11">
    <source>
        <dbReference type="PROSITE" id="PS50936"/>
    </source>
</evidence>
<evidence type="ECO:0000256" key="4">
    <source>
        <dbReference type="ARBA" id="ARBA00022730"/>
    </source>
</evidence>
<dbReference type="GO" id="GO:0019843">
    <property type="term" value="F:rRNA binding"/>
    <property type="evidence" value="ECO:0007669"/>
    <property type="project" value="UniProtKB-KW"/>
</dbReference>
<comment type="caution">
    <text evidence="13">The sequence shown here is derived from an EMBL/GenBank/DDBJ whole genome shotgun (WGS) entry which is preliminary data.</text>
</comment>
<feature type="domain" description="EngC GTPase" evidence="11">
    <location>
        <begin position="77"/>
        <end position="223"/>
    </location>
</feature>
<gene>
    <name evidence="13" type="primary">yloQ</name>
    <name evidence="10" type="synonym">rsgA</name>
    <name evidence="13" type="ORF">PM10SUCC1_20170</name>
</gene>
<keyword evidence="14" id="KW-1185">Reference proteome</keyword>
<dbReference type="PANTHER" id="PTHR32120">
    <property type="entry name" value="SMALL RIBOSOMAL SUBUNIT BIOGENESIS GTPASE RSGA"/>
    <property type="match status" value="1"/>
</dbReference>
<keyword evidence="6 10" id="KW-0378">Hydrolase</keyword>
<dbReference type="InterPro" id="IPR004881">
    <property type="entry name" value="Ribosome_biogen_GTPase_RsgA"/>
</dbReference>
<keyword evidence="2 10" id="KW-0690">Ribosome biogenesis</keyword>
<dbReference type="Proteomes" id="UP001144471">
    <property type="component" value="Unassembled WGS sequence"/>
</dbReference>
<evidence type="ECO:0000313" key="14">
    <source>
        <dbReference type="Proteomes" id="UP001144471"/>
    </source>
</evidence>
<accession>A0A9W6GLD0</accession>
<dbReference type="NCBIfam" id="TIGR00157">
    <property type="entry name" value="ribosome small subunit-dependent GTPase A"/>
    <property type="match status" value="1"/>
</dbReference>
<keyword evidence="7 10" id="KW-0862">Zinc</keyword>
<evidence type="ECO:0000256" key="7">
    <source>
        <dbReference type="ARBA" id="ARBA00022833"/>
    </source>
</evidence>
<dbReference type="GO" id="GO:0005525">
    <property type="term" value="F:GTP binding"/>
    <property type="evidence" value="ECO:0007669"/>
    <property type="project" value="UniProtKB-UniRule"/>
</dbReference>
<evidence type="ECO:0000256" key="6">
    <source>
        <dbReference type="ARBA" id="ARBA00022801"/>
    </source>
</evidence>
<organism evidence="13 14">
    <name type="scientific">Propionigenium maris DSM 9537</name>
    <dbReference type="NCBI Taxonomy" id="1123000"/>
    <lineage>
        <taxon>Bacteria</taxon>
        <taxon>Fusobacteriati</taxon>
        <taxon>Fusobacteriota</taxon>
        <taxon>Fusobacteriia</taxon>
        <taxon>Fusobacteriales</taxon>
        <taxon>Fusobacteriaceae</taxon>
        <taxon>Propionigenium</taxon>
    </lineage>
</organism>
<evidence type="ECO:0000313" key="13">
    <source>
        <dbReference type="EMBL" id="GLI56503.1"/>
    </source>
</evidence>
<evidence type="ECO:0000259" key="12">
    <source>
        <dbReference type="PROSITE" id="PS51721"/>
    </source>
</evidence>
<dbReference type="Gene3D" id="2.40.50.140">
    <property type="entry name" value="Nucleic acid-binding proteins"/>
    <property type="match status" value="1"/>
</dbReference>
<dbReference type="AlphaFoldDB" id="A0A9W6GLD0"/>
<dbReference type="InterPro" id="IPR012340">
    <property type="entry name" value="NA-bd_OB-fold"/>
</dbReference>
<keyword evidence="9 10" id="KW-0342">GTP-binding</keyword>
<keyword evidence="8 10" id="KW-0694">RNA-binding</keyword>
<dbReference type="InterPro" id="IPR010914">
    <property type="entry name" value="RsgA_GTPase_dom"/>
</dbReference>
<dbReference type="Gene3D" id="3.40.50.300">
    <property type="entry name" value="P-loop containing nucleotide triphosphate hydrolases"/>
    <property type="match status" value="1"/>
</dbReference>
<dbReference type="PROSITE" id="PS51721">
    <property type="entry name" value="G_CP"/>
    <property type="match status" value="1"/>
</dbReference>
<comment type="subunit">
    <text evidence="10">Monomer. Associates with 30S ribosomal subunit, binds 16S rRNA.</text>
</comment>
<feature type="domain" description="CP-type G" evidence="12">
    <location>
        <begin position="68"/>
        <end position="225"/>
    </location>
</feature>
<name>A0A9W6GLD0_9FUSO</name>
<comment type="subcellular location">
    <subcellularLocation>
        <location evidence="10">Cytoplasm</location>
    </subcellularLocation>
</comment>
<dbReference type="EMBL" id="BSDY01000008">
    <property type="protein sequence ID" value="GLI56503.1"/>
    <property type="molecule type" value="Genomic_DNA"/>
</dbReference>
<protein>
    <recommendedName>
        <fullName evidence="10">Small ribosomal subunit biogenesis GTPase RsgA</fullName>
        <ecNumber evidence="10">3.6.1.-</ecNumber>
    </recommendedName>
</protein>
<keyword evidence="4 10" id="KW-0699">rRNA-binding</keyword>
<evidence type="ECO:0000256" key="9">
    <source>
        <dbReference type="ARBA" id="ARBA00023134"/>
    </source>
</evidence>
<dbReference type="CDD" id="cd01854">
    <property type="entry name" value="YjeQ_EngC"/>
    <property type="match status" value="1"/>
</dbReference>
<feature type="binding site" evidence="10">
    <location>
        <position position="246"/>
    </location>
    <ligand>
        <name>Zn(2+)</name>
        <dbReference type="ChEBI" id="CHEBI:29105"/>
    </ligand>
</feature>
<feature type="binding site" evidence="10">
    <location>
        <position position="253"/>
    </location>
    <ligand>
        <name>Zn(2+)</name>
        <dbReference type="ChEBI" id="CHEBI:29105"/>
    </ligand>
</feature>
<evidence type="ECO:0000256" key="10">
    <source>
        <dbReference type="HAMAP-Rule" id="MF_01820"/>
    </source>
</evidence>
<feature type="binding site" evidence="10">
    <location>
        <begin position="116"/>
        <end position="119"/>
    </location>
    <ligand>
        <name>GTP</name>
        <dbReference type="ChEBI" id="CHEBI:37565"/>
    </ligand>
</feature>
<keyword evidence="1 10" id="KW-0963">Cytoplasm</keyword>
<feature type="binding site" evidence="10">
    <location>
        <position position="251"/>
    </location>
    <ligand>
        <name>Zn(2+)</name>
        <dbReference type="ChEBI" id="CHEBI:29105"/>
    </ligand>
</feature>
<comment type="function">
    <text evidence="10">One of several proteins that assist in the late maturation steps of the functional core of the 30S ribosomal subunit. Helps release RbfA from mature subunits. May play a role in the assembly of ribosomal proteins into the subunit. Circularly permuted GTPase that catalyzes slow GTP hydrolysis, GTPase activity is stimulated by the 30S ribosomal subunit.</text>
</comment>
<dbReference type="PANTHER" id="PTHR32120:SF10">
    <property type="entry name" value="SMALL RIBOSOMAL SUBUNIT BIOGENESIS GTPASE RSGA"/>
    <property type="match status" value="1"/>
</dbReference>